<reference evidence="8" key="2">
    <citation type="submission" date="2021-04" db="EMBL/GenBank/DDBJ databases">
        <authorList>
            <person name="Liu J."/>
        </authorList>
    </citation>
    <scope>NUCLEOTIDE SEQUENCE</scope>
    <source>
        <strain evidence="8">BAD-6</strain>
    </source>
</reference>
<gene>
    <name evidence="8" type="ORF">KCX82_04765</name>
</gene>
<keyword evidence="3" id="KW-0547">Nucleotide-binding</keyword>
<protein>
    <submittedName>
        <fullName evidence="8">ATP-binding cassette domain-containing protein</fullName>
    </submittedName>
</protein>
<dbReference type="GO" id="GO:0005524">
    <property type="term" value="F:ATP binding"/>
    <property type="evidence" value="ECO:0007669"/>
    <property type="project" value="UniProtKB-KW"/>
</dbReference>
<keyword evidence="6" id="KW-0472">Membrane</keyword>
<keyword evidence="1" id="KW-0813">Transport</keyword>
<dbReference type="Pfam" id="PF00005">
    <property type="entry name" value="ABC_tran"/>
    <property type="match status" value="1"/>
</dbReference>
<dbReference type="InterPro" id="IPR003593">
    <property type="entry name" value="AAA+_ATPase"/>
</dbReference>
<dbReference type="InterPro" id="IPR050166">
    <property type="entry name" value="ABC_transporter_ATP-bind"/>
</dbReference>
<dbReference type="PANTHER" id="PTHR42788">
    <property type="entry name" value="TAURINE IMPORT ATP-BINDING PROTEIN-RELATED"/>
    <property type="match status" value="1"/>
</dbReference>
<keyword evidence="4 8" id="KW-0067">ATP-binding</keyword>
<evidence type="ECO:0000313" key="9">
    <source>
        <dbReference type="Proteomes" id="UP000675664"/>
    </source>
</evidence>
<evidence type="ECO:0000256" key="6">
    <source>
        <dbReference type="ARBA" id="ARBA00023136"/>
    </source>
</evidence>
<dbReference type="InterPro" id="IPR003439">
    <property type="entry name" value="ABC_transporter-like_ATP-bd"/>
</dbReference>
<comment type="caution">
    <text evidence="8">The sequence shown here is derived from an EMBL/GenBank/DDBJ whole genome shotgun (WGS) entry which is preliminary data.</text>
</comment>
<evidence type="ECO:0000313" key="8">
    <source>
        <dbReference type="EMBL" id="MBR0597175.1"/>
    </source>
</evidence>
<dbReference type="Gene3D" id="3.40.50.300">
    <property type="entry name" value="P-loop containing nucleotide triphosphate hydrolases"/>
    <property type="match status" value="1"/>
</dbReference>
<dbReference type="GO" id="GO:0016887">
    <property type="term" value="F:ATP hydrolysis activity"/>
    <property type="evidence" value="ECO:0007669"/>
    <property type="project" value="InterPro"/>
</dbReference>
<feature type="domain" description="ABC transporter" evidence="7">
    <location>
        <begin position="3"/>
        <end position="205"/>
    </location>
</feature>
<evidence type="ECO:0000256" key="1">
    <source>
        <dbReference type="ARBA" id="ARBA00022448"/>
    </source>
</evidence>
<sequence>MDIKLSGITKEYLHEEGTRKVLDNLSLFVPSGHFVSIIGPSGCGKTTLLKLIGGFDGHSKPSREIFMIFQDANQLFPWRTLESNLSYAIRKTHKGISKAQAAEKAKAALSEVGLLEYHHYYPHQLSGGMKQRGALARALAVGCKVLLMDEPFTSLDRVNKEIAYELLLKIWREKKLTVIFVTHDLEEAERLSEQILYFEDLNGKISV</sequence>
<keyword evidence="2" id="KW-1003">Cell membrane</keyword>
<name>A0A8J8B2E6_9FIRM</name>
<dbReference type="PROSITE" id="PS50893">
    <property type="entry name" value="ABC_TRANSPORTER_2"/>
    <property type="match status" value="1"/>
</dbReference>
<proteinExistence type="predicted"/>
<keyword evidence="5" id="KW-1278">Translocase</keyword>
<dbReference type="SUPFAM" id="SSF52540">
    <property type="entry name" value="P-loop containing nucleoside triphosphate hydrolases"/>
    <property type="match status" value="1"/>
</dbReference>
<keyword evidence="9" id="KW-1185">Reference proteome</keyword>
<reference evidence="8" key="1">
    <citation type="submission" date="2021-04" db="EMBL/GenBank/DDBJ databases">
        <title>Sinoanaerobacter chloroacetimidivorans sp. nov., an obligate anaerobic bacterium isolated from anaerobic sludge.</title>
        <authorList>
            <person name="Bao Y."/>
        </authorList>
    </citation>
    <scope>NUCLEOTIDE SEQUENCE</scope>
    <source>
        <strain evidence="8">BAD-6</strain>
    </source>
</reference>
<dbReference type="PANTHER" id="PTHR42788:SF17">
    <property type="entry name" value="ALIPHATIC SULFONATES IMPORT ATP-BINDING PROTEIN SSUB"/>
    <property type="match status" value="1"/>
</dbReference>
<evidence type="ECO:0000256" key="3">
    <source>
        <dbReference type="ARBA" id="ARBA00022741"/>
    </source>
</evidence>
<dbReference type="Proteomes" id="UP000675664">
    <property type="component" value="Unassembled WGS sequence"/>
</dbReference>
<dbReference type="RefSeq" id="WP_227017303.1">
    <property type="nucleotide sequence ID" value="NZ_JAGSND010000002.1"/>
</dbReference>
<dbReference type="AlphaFoldDB" id="A0A8J8B2E6"/>
<dbReference type="EMBL" id="JAGSND010000002">
    <property type="protein sequence ID" value="MBR0597175.1"/>
    <property type="molecule type" value="Genomic_DNA"/>
</dbReference>
<evidence type="ECO:0000256" key="2">
    <source>
        <dbReference type="ARBA" id="ARBA00022475"/>
    </source>
</evidence>
<evidence type="ECO:0000259" key="7">
    <source>
        <dbReference type="PROSITE" id="PS50893"/>
    </source>
</evidence>
<accession>A0A8J8B2E6</accession>
<dbReference type="InterPro" id="IPR027417">
    <property type="entry name" value="P-loop_NTPase"/>
</dbReference>
<dbReference type="SMART" id="SM00382">
    <property type="entry name" value="AAA"/>
    <property type="match status" value="1"/>
</dbReference>
<evidence type="ECO:0000256" key="5">
    <source>
        <dbReference type="ARBA" id="ARBA00022967"/>
    </source>
</evidence>
<evidence type="ECO:0000256" key="4">
    <source>
        <dbReference type="ARBA" id="ARBA00022840"/>
    </source>
</evidence>
<organism evidence="8 9">
    <name type="scientific">Sinanaerobacter chloroacetimidivorans</name>
    <dbReference type="NCBI Taxonomy" id="2818044"/>
    <lineage>
        <taxon>Bacteria</taxon>
        <taxon>Bacillati</taxon>
        <taxon>Bacillota</taxon>
        <taxon>Clostridia</taxon>
        <taxon>Peptostreptococcales</taxon>
        <taxon>Anaerovoracaceae</taxon>
        <taxon>Sinanaerobacter</taxon>
    </lineage>
</organism>